<dbReference type="SUPFAM" id="SSF53850">
    <property type="entry name" value="Periplasmic binding protein-like II"/>
    <property type="match status" value="1"/>
</dbReference>
<comment type="caution">
    <text evidence="6">The sequence shown here is derived from an EMBL/GenBank/DDBJ whole genome shotgun (WGS) entry which is preliminary data.</text>
</comment>
<comment type="similarity">
    <text evidence="2">Belongs to the bacterial solute-binding protein SsuA/TauA family.</text>
</comment>
<sequence>MFGIKRFAVPVATCVALGAVVIAGCGSNDDSGGGGSGTAKPAATSSAPVKLKFGLTSVNMLYAPYVVGQAEGIFKKNGLDLSIVLTKDAATAETAVASKSTPIGAITTDAIAIAHQAQPDVAIMLPVVNGTPYSLVTNSKIAAPKDLHGKALAASGLKTADGGIIVSMLDHYGLKVSKDYSLLIAGDPAARTQSLLNGKSMGLATPEPQLSLLRAKGFKELIRAADVPGLANRPFNMIATTKSWAQENPQAVVNFEKAWLQSVQFMYDPANKDAVIAALAKELQTDPKVMTQAYQDWMVDQKVYSTSCDVPAPSLQAVIAANQASGNLSGTPPTPESLTLGGDYCSKASAG</sequence>
<evidence type="ECO:0000256" key="1">
    <source>
        <dbReference type="ARBA" id="ARBA00004418"/>
    </source>
</evidence>
<feature type="chain" id="PRO_5040916401" evidence="4">
    <location>
        <begin position="24"/>
        <end position="351"/>
    </location>
</feature>
<evidence type="ECO:0000256" key="2">
    <source>
        <dbReference type="ARBA" id="ARBA00010742"/>
    </source>
</evidence>
<dbReference type="GO" id="GO:0042597">
    <property type="term" value="C:periplasmic space"/>
    <property type="evidence" value="ECO:0007669"/>
    <property type="project" value="UniProtKB-SubCell"/>
</dbReference>
<evidence type="ECO:0000313" key="7">
    <source>
        <dbReference type="Proteomes" id="UP001149140"/>
    </source>
</evidence>
<dbReference type="EMBL" id="JAPDOD010000002">
    <property type="protein sequence ID" value="MDA0159233.1"/>
    <property type="molecule type" value="Genomic_DNA"/>
</dbReference>
<dbReference type="AlphaFoldDB" id="A0A9X3MT82"/>
<dbReference type="Proteomes" id="UP001149140">
    <property type="component" value="Unassembled WGS sequence"/>
</dbReference>
<proteinExistence type="inferred from homology"/>
<dbReference type="Pfam" id="PF09084">
    <property type="entry name" value="NMT1"/>
    <property type="match status" value="1"/>
</dbReference>
<accession>A0A9X3MT82</accession>
<dbReference type="Gene3D" id="3.40.190.10">
    <property type="entry name" value="Periplasmic binding protein-like II"/>
    <property type="match status" value="2"/>
</dbReference>
<evidence type="ECO:0000259" key="5">
    <source>
        <dbReference type="Pfam" id="PF09084"/>
    </source>
</evidence>
<feature type="signal peptide" evidence="4">
    <location>
        <begin position="1"/>
        <end position="23"/>
    </location>
</feature>
<dbReference type="RefSeq" id="WP_270037910.1">
    <property type="nucleotide sequence ID" value="NZ_JAPDOD010000002.1"/>
</dbReference>
<organism evidence="6 7">
    <name type="scientific">Solirubrobacter ginsenosidimutans</name>
    <dbReference type="NCBI Taxonomy" id="490573"/>
    <lineage>
        <taxon>Bacteria</taxon>
        <taxon>Bacillati</taxon>
        <taxon>Actinomycetota</taxon>
        <taxon>Thermoleophilia</taxon>
        <taxon>Solirubrobacterales</taxon>
        <taxon>Solirubrobacteraceae</taxon>
        <taxon>Solirubrobacter</taxon>
    </lineage>
</organism>
<gene>
    <name evidence="6" type="ORF">OM076_03060</name>
</gene>
<dbReference type="PANTHER" id="PTHR30024">
    <property type="entry name" value="ALIPHATIC SULFONATES-BINDING PROTEIN-RELATED"/>
    <property type="match status" value="1"/>
</dbReference>
<evidence type="ECO:0000313" key="6">
    <source>
        <dbReference type="EMBL" id="MDA0159233.1"/>
    </source>
</evidence>
<dbReference type="PROSITE" id="PS51257">
    <property type="entry name" value="PROKAR_LIPOPROTEIN"/>
    <property type="match status" value="1"/>
</dbReference>
<feature type="domain" description="SsuA/THI5-like" evidence="5">
    <location>
        <begin position="62"/>
        <end position="268"/>
    </location>
</feature>
<comment type="subcellular location">
    <subcellularLocation>
        <location evidence="1">Periplasm</location>
    </subcellularLocation>
</comment>
<protein>
    <submittedName>
        <fullName evidence="6">ABC transporter substrate-binding protein</fullName>
    </submittedName>
</protein>
<dbReference type="InterPro" id="IPR015168">
    <property type="entry name" value="SsuA/THI5"/>
</dbReference>
<evidence type="ECO:0000256" key="3">
    <source>
        <dbReference type="ARBA" id="ARBA00022729"/>
    </source>
</evidence>
<name>A0A9X3MT82_9ACTN</name>
<reference evidence="6" key="1">
    <citation type="submission" date="2022-10" db="EMBL/GenBank/DDBJ databases">
        <title>The WGS of Solirubrobacter ginsenosidimutans DSM 21036.</title>
        <authorList>
            <person name="Jiang Z."/>
        </authorList>
    </citation>
    <scope>NUCLEOTIDE SEQUENCE</scope>
    <source>
        <strain evidence="6">DSM 21036</strain>
    </source>
</reference>
<dbReference type="PANTHER" id="PTHR30024:SF47">
    <property type="entry name" value="TAURINE-BINDING PERIPLASMIC PROTEIN"/>
    <property type="match status" value="1"/>
</dbReference>
<keyword evidence="3 4" id="KW-0732">Signal</keyword>
<keyword evidence="7" id="KW-1185">Reference proteome</keyword>
<dbReference type="GO" id="GO:0042918">
    <property type="term" value="P:alkanesulfonate transmembrane transport"/>
    <property type="evidence" value="ECO:0007669"/>
    <property type="project" value="TreeGrafter"/>
</dbReference>
<evidence type="ECO:0000256" key="4">
    <source>
        <dbReference type="SAM" id="SignalP"/>
    </source>
</evidence>